<dbReference type="AlphaFoldDB" id="S0F923"/>
<reference evidence="1 2" key="1">
    <citation type="submission" date="2008-12" db="EMBL/GenBank/DDBJ databases">
        <authorList>
            <person name="Fulton L."/>
            <person name="Clifton S."/>
            <person name="Fulton B."/>
            <person name="Xu J."/>
            <person name="Minx P."/>
            <person name="Pepin K.H."/>
            <person name="Johnson M."/>
            <person name="Bhonagiri V."/>
            <person name="Nash W.E."/>
            <person name="Mardis E.R."/>
            <person name="Wilson R.K."/>
        </authorList>
    </citation>
    <scope>NUCLEOTIDE SEQUENCE [LARGE SCALE GENOMIC DNA]</scope>
    <source>
        <strain evidence="1 2">DSM 18228</strain>
    </source>
</reference>
<name>S0F923_9BACT</name>
<protein>
    <submittedName>
        <fullName evidence="1">Uncharacterized protein</fullName>
    </submittedName>
</protein>
<gene>
    <name evidence="1" type="ORF">BACCOPRO_01730</name>
</gene>
<evidence type="ECO:0000313" key="2">
    <source>
        <dbReference type="Proteomes" id="UP000014073"/>
    </source>
</evidence>
<keyword evidence="2" id="KW-1185">Reference proteome</keyword>
<evidence type="ECO:0000313" key="1">
    <source>
        <dbReference type="EMBL" id="EEF76232.1"/>
    </source>
</evidence>
<proteinExistence type="predicted"/>
<sequence>MFRNFAPHHLPLIRNLFKQITINGLQSPERVLFPNFCQLCQASFKLL</sequence>
<dbReference type="EMBL" id="ACBW01000123">
    <property type="protein sequence ID" value="EEF76232.1"/>
    <property type="molecule type" value="Genomic_DNA"/>
</dbReference>
<comment type="caution">
    <text evidence="1">The sequence shown here is derived from an EMBL/GenBank/DDBJ whole genome shotgun (WGS) entry which is preliminary data.</text>
</comment>
<dbReference type="Proteomes" id="UP000014073">
    <property type="component" value="Unassembled WGS sequence"/>
</dbReference>
<dbReference type="HOGENOM" id="CLU_3164532_0_0_10"/>
<accession>S0F923</accession>
<organism evidence="1 2">
    <name type="scientific">Phocaeicola coprophilus DSM 18228 = JCM 13818</name>
    <dbReference type="NCBI Taxonomy" id="547042"/>
    <lineage>
        <taxon>Bacteria</taxon>
        <taxon>Pseudomonadati</taxon>
        <taxon>Bacteroidota</taxon>
        <taxon>Bacteroidia</taxon>
        <taxon>Bacteroidales</taxon>
        <taxon>Bacteroidaceae</taxon>
        <taxon>Phocaeicola</taxon>
    </lineage>
</organism>